<dbReference type="PANTHER" id="PTHR33529:SF6">
    <property type="entry name" value="YJGP_YJGQ FAMILY PERMEASE"/>
    <property type="match status" value="1"/>
</dbReference>
<feature type="transmembrane region" description="Helical" evidence="7">
    <location>
        <begin position="315"/>
        <end position="333"/>
    </location>
</feature>
<dbReference type="PANTHER" id="PTHR33529">
    <property type="entry name" value="SLR0882 PROTEIN-RELATED"/>
    <property type="match status" value="1"/>
</dbReference>
<dbReference type="RefSeq" id="WP_285521446.1">
    <property type="nucleotide sequence ID" value="NZ_JASNGB010000016.1"/>
</dbReference>
<name>A0ABT7JDW5_9DEIO</name>
<evidence type="ECO:0000256" key="2">
    <source>
        <dbReference type="ARBA" id="ARBA00022475"/>
    </source>
</evidence>
<feature type="region of interest" description="Disordered" evidence="6">
    <location>
        <begin position="228"/>
        <end position="262"/>
    </location>
</feature>
<keyword evidence="5 7" id="KW-0472">Membrane</keyword>
<accession>A0ABT7JDW5</accession>
<comment type="subcellular location">
    <subcellularLocation>
        <location evidence="1">Cell membrane</location>
        <topology evidence="1">Multi-pass membrane protein</topology>
    </subcellularLocation>
</comment>
<dbReference type="InterPro" id="IPR005495">
    <property type="entry name" value="LptG/LptF_permease"/>
</dbReference>
<dbReference type="Pfam" id="PF03739">
    <property type="entry name" value="LptF_LptG"/>
    <property type="match status" value="1"/>
</dbReference>
<keyword evidence="9" id="KW-1185">Reference proteome</keyword>
<evidence type="ECO:0000256" key="3">
    <source>
        <dbReference type="ARBA" id="ARBA00022692"/>
    </source>
</evidence>
<keyword evidence="3 7" id="KW-0812">Transmembrane</keyword>
<feature type="transmembrane region" description="Helical" evidence="7">
    <location>
        <begin position="345"/>
        <end position="364"/>
    </location>
</feature>
<proteinExistence type="predicted"/>
<keyword evidence="2" id="KW-1003">Cell membrane</keyword>
<evidence type="ECO:0000256" key="6">
    <source>
        <dbReference type="SAM" id="MobiDB-lite"/>
    </source>
</evidence>
<feature type="transmembrane region" description="Helical" evidence="7">
    <location>
        <begin position="119"/>
        <end position="138"/>
    </location>
</feature>
<evidence type="ECO:0000256" key="7">
    <source>
        <dbReference type="SAM" id="Phobius"/>
    </source>
</evidence>
<evidence type="ECO:0000313" key="8">
    <source>
        <dbReference type="EMBL" id="MDL2343242.1"/>
    </source>
</evidence>
<dbReference type="EMBL" id="JASNGB010000016">
    <property type="protein sequence ID" value="MDL2343242.1"/>
    <property type="molecule type" value="Genomic_DNA"/>
</dbReference>
<evidence type="ECO:0000313" key="9">
    <source>
        <dbReference type="Proteomes" id="UP001302059"/>
    </source>
</evidence>
<dbReference type="Proteomes" id="UP001302059">
    <property type="component" value="Unassembled WGS sequence"/>
</dbReference>
<reference evidence="8 9" key="1">
    <citation type="submission" date="2023-05" db="EMBL/GenBank/DDBJ databases">
        <authorList>
            <person name="Gao F."/>
        </authorList>
    </citation>
    <scope>NUCLEOTIDE SEQUENCE [LARGE SCALE GENOMIC DNA]</scope>
    <source>
        <strain evidence="8 9">MIMF12</strain>
    </source>
</reference>
<feature type="transmembrane region" description="Helical" evidence="7">
    <location>
        <begin position="80"/>
        <end position="98"/>
    </location>
</feature>
<feature type="region of interest" description="Disordered" evidence="6">
    <location>
        <begin position="1"/>
        <end position="20"/>
    </location>
</feature>
<keyword evidence="4 7" id="KW-1133">Transmembrane helix</keyword>
<organism evidence="8 9">
    <name type="scientific">Deinococcus rhizophilus</name>
    <dbReference type="NCBI Taxonomy" id="3049544"/>
    <lineage>
        <taxon>Bacteria</taxon>
        <taxon>Thermotogati</taxon>
        <taxon>Deinococcota</taxon>
        <taxon>Deinococci</taxon>
        <taxon>Deinococcales</taxon>
        <taxon>Deinococcaceae</taxon>
        <taxon>Deinococcus</taxon>
    </lineage>
</organism>
<feature type="transmembrane region" description="Helical" evidence="7">
    <location>
        <begin position="35"/>
        <end position="60"/>
    </location>
</feature>
<evidence type="ECO:0000256" key="1">
    <source>
        <dbReference type="ARBA" id="ARBA00004651"/>
    </source>
</evidence>
<evidence type="ECO:0000256" key="4">
    <source>
        <dbReference type="ARBA" id="ARBA00022989"/>
    </source>
</evidence>
<comment type="caution">
    <text evidence="8">The sequence shown here is derived from an EMBL/GenBank/DDBJ whole genome shotgun (WGS) entry which is preliminary data.</text>
</comment>
<sequence length="367" mass="38534">MTRPVPGTREAEAARRGQRPPRTLNRAVLSEVLRWYAAGVALFLTLRLTDILSTSVGAFLTYGATPGQALAVFGALAPNTLNEALVLSVPFAVLLAFGRMQGDSELKAAAAGGVRPLSLVWPLALPFAVVAALAYWNAGYVAPAGLARFDAAWYTIYGGPQPTPTQDNYTYASGDGLFYAGRVSSGAGGPVAALEGVLVQRGDETVTATGGTWDTAAQTWTVTGAWITRPGQDPQPAPGPLVFRQTDQPRPPTPPPAQVSTPELRARLASGEGTPEERRVDAHQLAARLADPLTAVIFALAAGALGLLLRNRAAAFAAVVVFVALFYALWATAPQLARVGALPPTLAAWLPNLLFLLVAGVLAWRLR</sequence>
<protein>
    <submittedName>
        <fullName evidence="8">LptF/LptG family permease</fullName>
    </submittedName>
</protein>
<evidence type="ECO:0000256" key="5">
    <source>
        <dbReference type="ARBA" id="ARBA00023136"/>
    </source>
</evidence>
<feature type="transmembrane region" description="Helical" evidence="7">
    <location>
        <begin position="289"/>
        <end position="308"/>
    </location>
</feature>
<gene>
    <name evidence="8" type="ORF">QOL99_03660</name>
</gene>